<dbReference type="EMBL" id="JAGVWC010000008">
    <property type="protein sequence ID" value="MBS3061162.1"/>
    <property type="molecule type" value="Genomic_DNA"/>
</dbReference>
<dbReference type="InterPro" id="IPR029063">
    <property type="entry name" value="SAM-dependent_MTases_sf"/>
</dbReference>
<dbReference type="Proteomes" id="UP000675968">
    <property type="component" value="Unassembled WGS sequence"/>
</dbReference>
<gene>
    <name evidence="1" type="ORF">J4215_01105</name>
</gene>
<dbReference type="SUPFAM" id="SSF53335">
    <property type="entry name" value="S-adenosyl-L-methionine-dependent methyltransferases"/>
    <property type="match status" value="1"/>
</dbReference>
<accession>A0A8T4L5N7</accession>
<organism evidence="1 2">
    <name type="scientific">Candidatus Iainarchaeum sp</name>
    <dbReference type="NCBI Taxonomy" id="3101447"/>
    <lineage>
        <taxon>Archaea</taxon>
        <taxon>Candidatus Iainarchaeota</taxon>
        <taxon>Candidatus Iainarchaeia</taxon>
        <taxon>Candidatus Iainarchaeales</taxon>
        <taxon>Candidatus Iainarchaeaceae</taxon>
        <taxon>Candidatus Iainarchaeum</taxon>
    </lineage>
</organism>
<sequence>MLKRRAIPKPVRGAQTYVRRIKSALRRRPLLRKGLERRFKRMELFAREYPHRGWEASRGLSEYNLFFGNALKRFFYARRSLDIAAAFSKIASLHRPFRVLEDGPGEGFALSDLKKALTKQGIKSHVIGLAAHHLDSLRELKREREIDDVISSKAEFFLPKERVDAVISVFGSTSYTLRALRKNVILKFVYSLNRNGLLLMGFHFSSRSETRLATISGGLSEQPVRNRTLSVEQEMKGIERAFEKQGFKARFFPVSSHRRVVDLAPNWVLIVQRIE</sequence>
<proteinExistence type="predicted"/>
<dbReference type="Gene3D" id="3.40.50.150">
    <property type="entry name" value="Vaccinia Virus protein VP39"/>
    <property type="match status" value="1"/>
</dbReference>
<evidence type="ECO:0000313" key="1">
    <source>
        <dbReference type="EMBL" id="MBS3061162.1"/>
    </source>
</evidence>
<dbReference type="AlphaFoldDB" id="A0A8T4L5N7"/>
<reference evidence="1" key="1">
    <citation type="submission" date="2021-03" db="EMBL/GenBank/DDBJ databases">
        <authorList>
            <person name="Jaffe A."/>
        </authorList>
    </citation>
    <scope>NUCLEOTIDE SEQUENCE</scope>
    <source>
        <strain evidence="1">RIFCSPLOWO2_01_FULL_AR10_48_17</strain>
    </source>
</reference>
<protein>
    <submittedName>
        <fullName evidence="1">Uncharacterized protein</fullName>
    </submittedName>
</protein>
<name>A0A8T4L5N7_9ARCH</name>
<comment type="caution">
    <text evidence="1">The sequence shown here is derived from an EMBL/GenBank/DDBJ whole genome shotgun (WGS) entry which is preliminary data.</text>
</comment>
<evidence type="ECO:0000313" key="2">
    <source>
        <dbReference type="Proteomes" id="UP000675968"/>
    </source>
</evidence>
<reference evidence="1" key="2">
    <citation type="submission" date="2021-05" db="EMBL/GenBank/DDBJ databases">
        <title>Protein family content uncovers lineage relationships and bacterial pathway maintenance mechanisms in DPANN archaea.</title>
        <authorList>
            <person name="Castelle C.J."/>
            <person name="Meheust R."/>
            <person name="Jaffe A.L."/>
            <person name="Seitz K."/>
            <person name="Gong X."/>
            <person name="Baker B.J."/>
            <person name="Banfield J.F."/>
        </authorList>
    </citation>
    <scope>NUCLEOTIDE SEQUENCE</scope>
    <source>
        <strain evidence="1">RIFCSPLOWO2_01_FULL_AR10_48_17</strain>
    </source>
</reference>